<dbReference type="Pfam" id="PF25130">
    <property type="entry name" value="DUF7820"/>
    <property type="match status" value="1"/>
</dbReference>
<dbReference type="InterPro" id="IPR056722">
    <property type="entry name" value="DUF7820"/>
</dbReference>
<evidence type="ECO:0000313" key="5">
    <source>
        <dbReference type="Proteomes" id="UP001219355"/>
    </source>
</evidence>
<dbReference type="Proteomes" id="UP001219355">
    <property type="component" value="Chromosome 1"/>
</dbReference>
<evidence type="ECO:0000256" key="2">
    <source>
        <dbReference type="SAM" id="Phobius"/>
    </source>
</evidence>
<evidence type="ECO:0000259" key="3">
    <source>
        <dbReference type="Pfam" id="PF25130"/>
    </source>
</evidence>
<evidence type="ECO:0000313" key="4">
    <source>
        <dbReference type="EMBL" id="WEW55106.1"/>
    </source>
</evidence>
<dbReference type="AlphaFoldDB" id="A0AAF0IFY8"/>
<feature type="transmembrane region" description="Helical" evidence="2">
    <location>
        <begin position="350"/>
        <end position="375"/>
    </location>
</feature>
<name>A0AAF0IFY8_9EURO</name>
<organism evidence="4 5">
    <name type="scientific">Emydomyces testavorans</name>
    <dbReference type="NCBI Taxonomy" id="2070801"/>
    <lineage>
        <taxon>Eukaryota</taxon>
        <taxon>Fungi</taxon>
        <taxon>Dikarya</taxon>
        <taxon>Ascomycota</taxon>
        <taxon>Pezizomycotina</taxon>
        <taxon>Eurotiomycetes</taxon>
        <taxon>Eurotiomycetidae</taxon>
        <taxon>Onygenales</taxon>
        <taxon>Nannizziopsiaceae</taxon>
        <taxon>Emydomyces</taxon>
    </lineage>
</organism>
<proteinExistence type="predicted"/>
<keyword evidence="2" id="KW-1133">Transmembrane helix</keyword>
<evidence type="ECO:0000256" key="1">
    <source>
        <dbReference type="SAM" id="MobiDB-lite"/>
    </source>
</evidence>
<feature type="region of interest" description="Disordered" evidence="1">
    <location>
        <begin position="299"/>
        <end position="336"/>
    </location>
</feature>
<feature type="compositionally biased region" description="Polar residues" evidence="1">
    <location>
        <begin position="20"/>
        <end position="31"/>
    </location>
</feature>
<dbReference type="PANTHER" id="PTHR42078:SF1">
    <property type="entry name" value="GLUCAN 1, 4-ALPHA-GLUCOSIDASE"/>
    <property type="match status" value="1"/>
</dbReference>
<feature type="compositionally biased region" description="Polar residues" evidence="1">
    <location>
        <begin position="66"/>
        <end position="77"/>
    </location>
</feature>
<feature type="region of interest" description="Disordered" evidence="1">
    <location>
        <begin position="225"/>
        <end position="279"/>
    </location>
</feature>
<dbReference type="EMBL" id="CP120627">
    <property type="protein sequence ID" value="WEW55106.1"/>
    <property type="molecule type" value="Genomic_DNA"/>
</dbReference>
<sequence length="701" mass="76431">MAEPPLSRPPSDARDESLSDAHTTQLHSLSIQPGLESPLGEISSMPDVFSDEFSLEPLDQFGSKRSSLINATSSDHSPVSPLPLNSERRPSLTSPFGDSLDSTPTEMQTTAEPPVISGQSRHVPVESNSAIRSASVSSATPGNLSPTRRSLSPSRFSIPRAMSPYRGQTGPSHPYAMYPQGIGIARSLSNSTVSTVRPAERNVIAAAPPQHPYAMYPQFTVPEEAADETQNSPIPIGFPGQNQRYQTSSTHTPNEVGDIVGPDGHTEQLPPYSRYPDSLPTKQELTSVEEVGTDVARAPDGIAASPQPPSENDASESRPDTNVDSDDTSGSFKEKLSRKGQKRVCCGIPLWMFFLITSVLLLGTVIGGVIGGLLGSQQGAKRDPKVSSTPTATVTITAITLDATPLPTDPGVLMPLPTGKFSIPAATLKNNSNNCLVDLAYGETWQCRTNGLFDYEVGKDEDDQAMIEFSSHTVSGQFYYGAQPPIFRDPDHPLELMLDKTNITLGPAFFFYTTVDKLVIIPEDDFPRLAPKRGLDGTRLRRSWSELFQRVSSSPGDRPWFCWWNNTLLEAFIYVNETSSAGEVTGSPSPSPTAVPSAGTRVYMTERTIRRRRDTKLPDAGFYPRAIKIEEKRIKSHGQPAYCEQRQVMDDGSVTRLSADQVPILEDDASTDTSLTSNDGKRIMKRDDHKNPGCFCQYFFD</sequence>
<feature type="domain" description="DUF7820" evidence="3">
    <location>
        <begin position="397"/>
        <end position="664"/>
    </location>
</feature>
<feature type="compositionally biased region" description="Polar residues" evidence="1">
    <location>
        <begin position="240"/>
        <end position="253"/>
    </location>
</feature>
<keyword evidence="2" id="KW-0812">Transmembrane</keyword>
<keyword evidence="5" id="KW-1185">Reference proteome</keyword>
<dbReference type="PANTHER" id="PTHR42078">
    <property type="entry name" value="GLUCAN 1, 4-ALPHA-GLUCOSIDASE"/>
    <property type="match status" value="1"/>
</dbReference>
<feature type="region of interest" description="Disordered" evidence="1">
    <location>
        <begin position="66"/>
        <end position="178"/>
    </location>
</feature>
<accession>A0AAF0IFY8</accession>
<feature type="compositionally biased region" description="Polar residues" evidence="1">
    <location>
        <begin position="91"/>
        <end position="111"/>
    </location>
</feature>
<feature type="region of interest" description="Disordered" evidence="1">
    <location>
        <begin position="1"/>
        <end position="45"/>
    </location>
</feature>
<reference evidence="4" key="1">
    <citation type="submission" date="2023-03" db="EMBL/GenBank/DDBJ databases">
        <title>Emydomyces testavorans Genome Sequence.</title>
        <authorList>
            <person name="Hoyer L."/>
        </authorList>
    </citation>
    <scope>NUCLEOTIDE SEQUENCE</scope>
    <source>
        <strain evidence="4">16-2883</strain>
    </source>
</reference>
<protein>
    <recommendedName>
        <fullName evidence="3">DUF7820 domain-containing protein</fullName>
    </recommendedName>
</protein>
<gene>
    <name evidence="4" type="ORF">PRK78_000534</name>
</gene>
<keyword evidence="2" id="KW-0472">Membrane</keyword>
<feature type="compositionally biased region" description="Low complexity" evidence="1">
    <location>
        <begin position="127"/>
        <end position="157"/>
    </location>
</feature>